<gene>
    <name evidence="1" type="ORF">Vadar_005782</name>
</gene>
<reference evidence="1 2" key="1">
    <citation type="journal article" date="2021" name="Hortic Res">
        <title>High-quality reference genome and annotation aids understanding of berry development for evergreen blueberry (Vaccinium darrowii).</title>
        <authorList>
            <person name="Yu J."/>
            <person name="Hulse-Kemp A.M."/>
            <person name="Babiker E."/>
            <person name="Staton M."/>
        </authorList>
    </citation>
    <scope>NUCLEOTIDE SEQUENCE [LARGE SCALE GENOMIC DNA]</scope>
    <source>
        <strain evidence="2">cv. NJ 8807/NJ 8810</strain>
        <tissue evidence="1">Young leaf</tissue>
    </source>
</reference>
<protein>
    <submittedName>
        <fullName evidence="1">Uncharacterized protein</fullName>
    </submittedName>
</protein>
<accession>A0ACB7Z1R8</accession>
<name>A0ACB7Z1R8_9ERIC</name>
<sequence>MESKGANEETHDRISALADSLLCSIISLLPLESAVATSILSSRWRHQWRYLSRLKINPLSMTKQIRDGFQRALTKHQNTSPRELVEEVDLPEEISEEVDLAEEISLAIPIISHVLSCQLAGNKTGCRISHFSTHFSTVEEWINPLIHGTKWAGIRELSLTCQGHPFLISLGYFGKKKREFELPSSFFRSNTLRVLELDNYLIKNEAPFARCGNLVTLKLNAVKLTDDTLEKILFNCMFLEDLSLRYCEISSIRIHHKYLKFLEVQGICVYQFCLCAKGLRILVVDGLSCPIKSMVFDCPNLTVFRTSHVDQLEKLCGVVQHKVSLDYLRVLCTNLDLNGINLDLITTVRFENLRVICTNLDLNRVRHAVILHYILRVDDSVQSYQDSVNLYLVPYPQHMFWERKEVVDSVTHQLRVIRIIGFRGKDLETSFASHLIRYATVMEELVIQCDDNCSREGAIATMGLLSLPRASINVRIVLKPGKAYVAKVGDHFGNWVLTLK</sequence>
<evidence type="ECO:0000313" key="2">
    <source>
        <dbReference type="Proteomes" id="UP000828048"/>
    </source>
</evidence>
<evidence type="ECO:0000313" key="1">
    <source>
        <dbReference type="EMBL" id="KAH7859813.1"/>
    </source>
</evidence>
<comment type="caution">
    <text evidence="1">The sequence shown here is derived from an EMBL/GenBank/DDBJ whole genome shotgun (WGS) entry which is preliminary data.</text>
</comment>
<organism evidence="1 2">
    <name type="scientific">Vaccinium darrowii</name>
    <dbReference type="NCBI Taxonomy" id="229202"/>
    <lineage>
        <taxon>Eukaryota</taxon>
        <taxon>Viridiplantae</taxon>
        <taxon>Streptophyta</taxon>
        <taxon>Embryophyta</taxon>
        <taxon>Tracheophyta</taxon>
        <taxon>Spermatophyta</taxon>
        <taxon>Magnoliopsida</taxon>
        <taxon>eudicotyledons</taxon>
        <taxon>Gunneridae</taxon>
        <taxon>Pentapetalae</taxon>
        <taxon>asterids</taxon>
        <taxon>Ericales</taxon>
        <taxon>Ericaceae</taxon>
        <taxon>Vaccinioideae</taxon>
        <taxon>Vaccinieae</taxon>
        <taxon>Vaccinium</taxon>
    </lineage>
</organism>
<proteinExistence type="predicted"/>
<keyword evidence="2" id="KW-1185">Reference proteome</keyword>
<dbReference type="Proteomes" id="UP000828048">
    <property type="component" value="Chromosome 4"/>
</dbReference>
<dbReference type="EMBL" id="CM037154">
    <property type="protein sequence ID" value="KAH7859813.1"/>
    <property type="molecule type" value="Genomic_DNA"/>
</dbReference>